<dbReference type="AlphaFoldDB" id="A0A833SS50"/>
<dbReference type="Proteomes" id="UP000602510">
    <property type="component" value="Unassembled WGS sequence"/>
</dbReference>
<evidence type="ECO:0000256" key="1">
    <source>
        <dbReference type="SAM" id="MobiDB-lite"/>
    </source>
</evidence>
<feature type="compositionally biased region" description="Low complexity" evidence="1">
    <location>
        <begin position="231"/>
        <end position="242"/>
    </location>
</feature>
<feature type="region of interest" description="Disordered" evidence="1">
    <location>
        <begin position="324"/>
        <end position="343"/>
    </location>
</feature>
<dbReference type="Proteomes" id="UP000704712">
    <property type="component" value="Unassembled WGS sequence"/>
</dbReference>
<dbReference type="EMBL" id="JAACNO010001414">
    <property type="protein sequence ID" value="KAF4140768.1"/>
    <property type="molecule type" value="Genomic_DNA"/>
</dbReference>
<feature type="region of interest" description="Disordered" evidence="1">
    <location>
        <begin position="40"/>
        <end position="72"/>
    </location>
</feature>
<evidence type="ECO:0000313" key="2">
    <source>
        <dbReference type="EMBL" id="KAF4032380.1"/>
    </source>
</evidence>
<keyword evidence="4" id="KW-1185">Reference proteome</keyword>
<feature type="compositionally biased region" description="Polar residues" evidence="1">
    <location>
        <begin position="183"/>
        <end position="206"/>
    </location>
</feature>
<sequence>MSTPLKALIQERLRAKMVCRGAEYDLDDFYECNSASVDVPTYDINSRGDEDHRMRNMGSRKSTSRRSSAPQDNCAVQLHTHIDPSAYLVPSQKAPSTSYGSSQGDHNRHRYSRYHREQYRDASVYDHYQQHHQRDQRQRQNNHHRIRELPPRHEHPPRRVSRQQRQNCASISPWHRSEHGSPRSKSSAMTRSTFRAESSPVDSPSLHTHRKHSYDYNDQDNFSRHGRDINSSPRIATSASSSHLIYNPEYHQRQQKSRNQDYDNQSACEVREPTSTYHHDHFKTPEKPVRRSPMAHKHPIQSDNANFADCRPSVVSPRKLQSEEFTPPDVTKEPGRHSTPQLDMEIIDPPAKAISRTRGWDGIMSPESRLAAKAFVEKRQRRSEKSTPRTMATQRWLEVIDARASRRKDGV</sequence>
<dbReference type="EMBL" id="WSZM01000492">
    <property type="protein sequence ID" value="KAF4032380.1"/>
    <property type="molecule type" value="Genomic_DNA"/>
</dbReference>
<name>A0A833SS50_PHYIN</name>
<feature type="region of interest" description="Disordered" evidence="1">
    <location>
        <begin position="147"/>
        <end position="309"/>
    </location>
</feature>
<organism evidence="2 4">
    <name type="scientific">Phytophthora infestans</name>
    <name type="common">Potato late blight agent</name>
    <name type="synonym">Botrytis infestans</name>
    <dbReference type="NCBI Taxonomy" id="4787"/>
    <lineage>
        <taxon>Eukaryota</taxon>
        <taxon>Sar</taxon>
        <taxon>Stramenopiles</taxon>
        <taxon>Oomycota</taxon>
        <taxon>Peronosporomycetes</taxon>
        <taxon>Peronosporales</taxon>
        <taxon>Peronosporaceae</taxon>
        <taxon>Phytophthora</taxon>
    </lineage>
</organism>
<gene>
    <name evidence="2" type="ORF">GN244_ATG15690</name>
    <name evidence="3" type="ORF">GN958_ATG10048</name>
</gene>
<evidence type="ECO:0000313" key="3">
    <source>
        <dbReference type="EMBL" id="KAF4140768.1"/>
    </source>
</evidence>
<evidence type="ECO:0000313" key="4">
    <source>
        <dbReference type="Proteomes" id="UP000602510"/>
    </source>
</evidence>
<feature type="compositionally biased region" description="Basic and acidic residues" evidence="1">
    <location>
        <begin position="269"/>
        <end position="289"/>
    </location>
</feature>
<protein>
    <submittedName>
        <fullName evidence="2">Uncharacterized protein</fullName>
    </submittedName>
</protein>
<comment type="caution">
    <text evidence="2">The sequence shown here is derived from an EMBL/GenBank/DDBJ whole genome shotgun (WGS) entry which is preliminary data.</text>
</comment>
<feature type="compositionally biased region" description="Polar residues" evidence="1">
    <location>
        <begin position="93"/>
        <end position="104"/>
    </location>
</feature>
<feature type="region of interest" description="Disordered" evidence="1">
    <location>
        <begin position="84"/>
        <end position="108"/>
    </location>
</feature>
<feature type="compositionally biased region" description="Polar residues" evidence="1">
    <location>
        <begin position="59"/>
        <end position="71"/>
    </location>
</feature>
<proteinExistence type="predicted"/>
<reference evidence="2" key="1">
    <citation type="submission" date="2020-04" db="EMBL/GenBank/DDBJ databases">
        <title>Hybrid Assembly of Korean Phytophthora infestans isolates.</title>
        <authorList>
            <person name="Prokchorchik M."/>
            <person name="Lee Y."/>
            <person name="Seo J."/>
            <person name="Cho J.-H."/>
            <person name="Park Y.-E."/>
            <person name="Jang D.-C."/>
            <person name="Im J.-S."/>
            <person name="Choi J.-G."/>
            <person name="Park H.-J."/>
            <person name="Lee G.-B."/>
            <person name="Lee Y.-G."/>
            <person name="Hong S.-Y."/>
            <person name="Cho K."/>
            <person name="Sohn K.H."/>
        </authorList>
    </citation>
    <scope>NUCLEOTIDE SEQUENCE</scope>
    <source>
        <strain evidence="2">KR_1_A1</strain>
        <strain evidence="3">KR_2_A2</strain>
    </source>
</reference>
<accession>A0A833SS50</accession>